<feature type="region of interest" description="Disordered" evidence="1">
    <location>
        <begin position="45"/>
        <end position="66"/>
    </location>
</feature>
<evidence type="ECO:0000313" key="2">
    <source>
        <dbReference type="EMBL" id="CAI9099588.1"/>
    </source>
</evidence>
<sequence length="124" mass="13859">MDNLSISAGFKKFLNPIVPSASAKSESRKVSKDIGANCPKVINISDPYTSRENRVPKRRAEKSTDMDLRKMTTGVCPCLKSYLNFNVKSVPPQRGIMASAAKANERNAKTRERRLVVRSRSEKM</sequence>
<protein>
    <submittedName>
        <fullName evidence="2">OLC1v1036436C1</fullName>
    </submittedName>
</protein>
<dbReference type="EMBL" id="OX459120">
    <property type="protein sequence ID" value="CAI9099588.1"/>
    <property type="molecule type" value="Genomic_DNA"/>
</dbReference>
<dbReference type="Proteomes" id="UP001161247">
    <property type="component" value="Chromosome 3"/>
</dbReference>
<dbReference type="AlphaFoldDB" id="A0AAV1CWQ8"/>
<reference evidence="2" key="1">
    <citation type="submission" date="2023-03" db="EMBL/GenBank/DDBJ databases">
        <authorList>
            <person name="Julca I."/>
        </authorList>
    </citation>
    <scope>NUCLEOTIDE SEQUENCE</scope>
</reference>
<name>A0AAV1CWQ8_OLDCO</name>
<organism evidence="2 3">
    <name type="scientific">Oldenlandia corymbosa var. corymbosa</name>
    <dbReference type="NCBI Taxonomy" id="529605"/>
    <lineage>
        <taxon>Eukaryota</taxon>
        <taxon>Viridiplantae</taxon>
        <taxon>Streptophyta</taxon>
        <taxon>Embryophyta</taxon>
        <taxon>Tracheophyta</taxon>
        <taxon>Spermatophyta</taxon>
        <taxon>Magnoliopsida</taxon>
        <taxon>eudicotyledons</taxon>
        <taxon>Gunneridae</taxon>
        <taxon>Pentapetalae</taxon>
        <taxon>asterids</taxon>
        <taxon>lamiids</taxon>
        <taxon>Gentianales</taxon>
        <taxon>Rubiaceae</taxon>
        <taxon>Rubioideae</taxon>
        <taxon>Spermacoceae</taxon>
        <taxon>Hedyotis-Oldenlandia complex</taxon>
        <taxon>Oldenlandia</taxon>
    </lineage>
</organism>
<proteinExistence type="predicted"/>
<evidence type="ECO:0000256" key="1">
    <source>
        <dbReference type="SAM" id="MobiDB-lite"/>
    </source>
</evidence>
<accession>A0AAV1CWQ8</accession>
<gene>
    <name evidence="2" type="ORF">OLC1_LOCUS9574</name>
</gene>
<evidence type="ECO:0000313" key="3">
    <source>
        <dbReference type="Proteomes" id="UP001161247"/>
    </source>
</evidence>
<keyword evidence="3" id="KW-1185">Reference proteome</keyword>